<evidence type="ECO:0000313" key="2">
    <source>
        <dbReference type="Proteomes" id="UP000304900"/>
    </source>
</evidence>
<reference evidence="1 2" key="1">
    <citation type="submission" date="2019-05" db="EMBL/GenBank/DDBJ databases">
        <title>Dyadobacter AR-3-8 sp. nov., isolated from arctic soil.</title>
        <authorList>
            <person name="Chaudhary D.K."/>
        </authorList>
    </citation>
    <scope>NUCLEOTIDE SEQUENCE [LARGE SCALE GENOMIC DNA]</scope>
    <source>
        <strain evidence="1 2">AR-3-8</strain>
    </source>
</reference>
<protein>
    <recommendedName>
        <fullName evidence="3">Aspartyl protease</fullName>
    </recommendedName>
</protein>
<sequence length="390" mass="43583">MKQILHCIFIILLTTECFGQHVTFNKGGIGDKNYYQEIPYELVNGRIFLISEVNRIKRRFLFDTGAPTQVTVELFEELKPAIVNHTDITDAAGNKTALDIVSIKVLHIGDLTFNDIPALVTGSQMYRCLKIDGVIGSNMLRKSVVQILPEKHIIILTDDETRLTINRKNQTDMMTGEPQSYPYFMLQLSNKNTVKVGFDSGADNLLRLTEKDARRLVKSGVFQKVSTGYGSSNRGLLGLQAPDSLYRLKMLPINLAGCVFNNVFTETSKSSNSRIGAKLLDYGNVTLDFIHHLFYFDPLGQSNDVNDMPWPLKPVIEGDKLTVGVVWESLKGKIQSGDQILSVDGESCEAIGLCDWLNGKSETLMPNKSAVLSIRDRKGNIKEIHIDREP</sequence>
<dbReference type="InterPro" id="IPR034122">
    <property type="entry name" value="Retropepsin-like_bacterial"/>
</dbReference>
<evidence type="ECO:0008006" key="3">
    <source>
        <dbReference type="Google" id="ProtNLM"/>
    </source>
</evidence>
<dbReference type="EMBL" id="SZVO01000003">
    <property type="protein sequence ID" value="TKT92839.1"/>
    <property type="molecule type" value="Genomic_DNA"/>
</dbReference>
<dbReference type="Proteomes" id="UP000304900">
    <property type="component" value="Unassembled WGS sequence"/>
</dbReference>
<proteinExistence type="predicted"/>
<keyword evidence="2" id="KW-1185">Reference proteome</keyword>
<name>A0A4U6D629_9BACT</name>
<dbReference type="AlphaFoldDB" id="A0A4U6D629"/>
<gene>
    <name evidence="1" type="ORF">FDK13_08595</name>
</gene>
<dbReference type="SUPFAM" id="SSF50630">
    <property type="entry name" value="Acid proteases"/>
    <property type="match status" value="1"/>
</dbReference>
<dbReference type="CDD" id="cd05483">
    <property type="entry name" value="retropepsin_like_bacteria"/>
    <property type="match status" value="1"/>
</dbReference>
<evidence type="ECO:0000313" key="1">
    <source>
        <dbReference type="EMBL" id="TKT92839.1"/>
    </source>
</evidence>
<dbReference type="Gene3D" id="2.40.70.10">
    <property type="entry name" value="Acid Proteases"/>
    <property type="match status" value="1"/>
</dbReference>
<dbReference type="InterPro" id="IPR021109">
    <property type="entry name" value="Peptidase_aspartic_dom_sf"/>
</dbReference>
<dbReference type="Pfam" id="PF13650">
    <property type="entry name" value="Asp_protease_2"/>
    <property type="match status" value="1"/>
</dbReference>
<dbReference type="RefSeq" id="WP_137339566.1">
    <property type="nucleotide sequence ID" value="NZ_SZVO01000003.1"/>
</dbReference>
<accession>A0A4U6D629</accession>
<organism evidence="1 2">
    <name type="scientific">Dyadobacter frigoris</name>
    <dbReference type="NCBI Taxonomy" id="2576211"/>
    <lineage>
        <taxon>Bacteria</taxon>
        <taxon>Pseudomonadati</taxon>
        <taxon>Bacteroidota</taxon>
        <taxon>Cytophagia</taxon>
        <taxon>Cytophagales</taxon>
        <taxon>Spirosomataceae</taxon>
        <taxon>Dyadobacter</taxon>
    </lineage>
</organism>
<dbReference type="OrthoDB" id="5580718at2"/>
<comment type="caution">
    <text evidence="1">The sequence shown here is derived from an EMBL/GenBank/DDBJ whole genome shotgun (WGS) entry which is preliminary data.</text>
</comment>